<gene>
    <name evidence="14" type="ORF">MKW94_002921</name>
</gene>
<dbReference type="InterPro" id="IPR000047">
    <property type="entry name" value="HTH_motif"/>
</dbReference>
<evidence type="ECO:0000256" key="8">
    <source>
        <dbReference type="PROSITE-ProRule" id="PRU00108"/>
    </source>
</evidence>
<proteinExistence type="inferred from homology"/>
<feature type="coiled-coil region" evidence="11">
    <location>
        <begin position="125"/>
        <end position="180"/>
    </location>
</feature>
<dbReference type="CDD" id="cd00086">
    <property type="entry name" value="homeodomain"/>
    <property type="match status" value="1"/>
</dbReference>
<keyword evidence="4 8" id="KW-0371">Homeobox</keyword>
<dbReference type="Gene3D" id="1.10.10.60">
    <property type="entry name" value="Homeodomain-like"/>
    <property type="match status" value="1"/>
</dbReference>
<comment type="function">
    <text evidence="10">Transcription factor.</text>
</comment>
<dbReference type="InterPro" id="IPR001356">
    <property type="entry name" value="HD"/>
</dbReference>
<feature type="domain" description="Homeobox" evidence="13">
    <location>
        <begin position="73"/>
        <end position="133"/>
    </location>
</feature>
<dbReference type="GO" id="GO:0045893">
    <property type="term" value="P:positive regulation of DNA-templated transcription"/>
    <property type="evidence" value="ECO:0007669"/>
    <property type="project" value="TreeGrafter"/>
</dbReference>
<comment type="caution">
    <text evidence="14">The sequence shown here is derived from an EMBL/GenBank/DDBJ whole genome shotgun (WGS) entry which is preliminary data.</text>
</comment>
<feature type="region of interest" description="Disordered" evidence="12">
    <location>
        <begin position="47"/>
        <end position="66"/>
    </location>
</feature>
<dbReference type="EMBL" id="JAJJMA010131810">
    <property type="protein sequence ID" value="MCL7033216.1"/>
    <property type="molecule type" value="Genomic_DNA"/>
</dbReference>
<dbReference type="PRINTS" id="PR00031">
    <property type="entry name" value="HTHREPRESSR"/>
</dbReference>
<dbReference type="GO" id="GO:0000981">
    <property type="term" value="F:DNA-binding transcription factor activity, RNA polymerase II-specific"/>
    <property type="evidence" value="ECO:0007669"/>
    <property type="project" value="UniProtKB-UniRule"/>
</dbReference>
<dbReference type="Pfam" id="PF00046">
    <property type="entry name" value="Homeodomain"/>
    <property type="match status" value="1"/>
</dbReference>
<evidence type="ECO:0000256" key="11">
    <source>
        <dbReference type="SAM" id="Coils"/>
    </source>
</evidence>
<feature type="DNA-binding region" description="Homeobox" evidence="8">
    <location>
        <begin position="75"/>
        <end position="134"/>
    </location>
</feature>
<evidence type="ECO:0000256" key="12">
    <source>
        <dbReference type="SAM" id="MobiDB-lite"/>
    </source>
</evidence>
<dbReference type="GO" id="GO:0043565">
    <property type="term" value="F:sequence-specific DNA binding"/>
    <property type="evidence" value="ECO:0007669"/>
    <property type="project" value="TreeGrafter"/>
</dbReference>
<comment type="subcellular location">
    <subcellularLocation>
        <location evidence="1 8 9">Nucleus</location>
    </subcellularLocation>
</comment>
<evidence type="ECO:0000256" key="6">
    <source>
        <dbReference type="ARBA" id="ARBA00023242"/>
    </source>
</evidence>
<keyword evidence="11" id="KW-0175">Coiled coil</keyword>
<dbReference type="SUPFAM" id="SSF46689">
    <property type="entry name" value="Homeodomain-like"/>
    <property type="match status" value="1"/>
</dbReference>
<evidence type="ECO:0000259" key="13">
    <source>
        <dbReference type="PROSITE" id="PS50071"/>
    </source>
</evidence>
<evidence type="ECO:0000256" key="2">
    <source>
        <dbReference type="ARBA" id="ARBA00023015"/>
    </source>
</evidence>
<keyword evidence="3 8" id="KW-0238">DNA-binding</keyword>
<dbReference type="PANTHER" id="PTHR24326:SF527">
    <property type="entry name" value="HOMEOBOX-LEUCINE ZIPPER PROTEIN ATHB-40"/>
    <property type="match status" value="1"/>
</dbReference>
<evidence type="ECO:0000256" key="9">
    <source>
        <dbReference type="RuleBase" id="RU000682"/>
    </source>
</evidence>
<evidence type="ECO:0000256" key="4">
    <source>
        <dbReference type="ARBA" id="ARBA00023155"/>
    </source>
</evidence>
<keyword evidence="5 10" id="KW-0804">Transcription</keyword>
<accession>A0AA41V744</accession>
<evidence type="ECO:0000256" key="3">
    <source>
        <dbReference type="ARBA" id="ARBA00023125"/>
    </source>
</evidence>
<dbReference type="InterPro" id="IPR045224">
    <property type="entry name" value="HDZip_class_I_plant"/>
</dbReference>
<evidence type="ECO:0000256" key="7">
    <source>
        <dbReference type="ARBA" id="ARBA00025748"/>
    </source>
</evidence>
<keyword evidence="2 10" id="KW-0805">Transcription regulation</keyword>
<dbReference type="GO" id="GO:0005634">
    <property type="term" value="C:nucleus"/>
    <property type="evidence" value="ECO:0007669"/>
    <property type="project" value="UniProtKB-SubCell"/>
</dbReference>
<dbReference type="InterPro" id="IPR009057">
    <property type="entry name" value="Homeodomain-like_sf"/>
</dbReference>
<name>A0AA41V744_PAPNU</name>
<dbReference type="SMART" id="SM00389">
    <property type="entry name" value="HOX"/>
    <property type="match status" value="1"/>
</dbReference>
<protein>
    <recommendedName>
        <fullName evidence="10">Homeobox-leucine zipper protein</fullName>
    </recommendedName>
    <alternativeName>
        <fullName evidence="10">HD-ZIP protein</fullName>
    </alternativeName>
    <alternativeName>
        <fullName evidence="10">Homeodomain transcription factor</fullName>
    </alternativeName>
</protein>
<sequence length="230" mass="26858">MSSSSYTTSDEIVRMDDQNQMLLFSQQFYPESSSYIPLIPQEIKLESSEAKPKRRRRKNKGEDVLSSEDIKVGNSLMKKRKLTDLQVTLLEQNFGDEHKLESERKDKLAAELGLDPRQVAVWFQNRRARWKNKKLEEEYSKLKNSHDNVILQKCHLEAEVLQLKERLSETEKELRRVSEQFDGVSICSPNSSFSVDVEQHYLGGEFNMVEAGYDNLLYIPENNWVNLYGF</sequence>
<dbReference type="PROSITE" id="PS50071">
    <property type="entry name" value="HOMEOBOX_2"/>
    <property type="match status" value="1"/>
</dbReference>
<comment type="similarity">
    <text evidence="7 10">Belongs to the HD-ZIP homeobox family. Class I subfamily.</text>
</comment>
<dbReference type="PANTHER" id="PTHR24326">
    <property type="entry name" value="HOMEOBOX-LEUCINE ZIPPER PROTEIN"/>
    <property type="match status" value="1"/>
</dbReference>
<keyword evidence="6 8" id="KW-0539">Nucleus</keyword>
<dbReference type="PROSITE" id="PS00027">
    <property type="entry name" value="HOMEOBOX_1"/>
    <property type="match status" value="1"/>
</dbReference>
<dbReference type="AlphaFoldDB" id="A0AA41V744"/>
<dbReference type="Proteomes" id="UP001177140">
    <property type="component" value="Unassembled WGS sequence"/>
</dbReference>
<evidence type="ECO:0000256" key="10">
    <source>
        <dbReference type="RuleBase" id="RU369038"/>
    </source>
</evidence>
<dbReference type="FunFam" id="1.10.10.60:FF:000241">
    <property type="entry name" value="homeobox-leucine zipper protein ATHB-40"/>
    <property type="match status" value="1"/>
</dbReference>
<evidence type="ECO:0000313" key="15">
    <source>
        <dbReference type="Proteomes" id="UP001177140"/>
    </source>
</evidence>
<evidence type="ECO:0000313" key="14">
    <source>
        <dbReference type="EMBL" id="MCL7033216.1"/>
    </source>
</evidence>
<organism evidence="14 15">
    <name type="scientific">Papaver nudicaule</name>
    <name type="common">Iceland poppy</name>
    <dbReference type="NCBI Taxonomy" id="74823"/>
    <lineage>
        <taxon>Eukaryota</taxon>
        <taxon>Viridiplantae</taxon>
        <taxon>Streptophyta</taxon>
        <taxon>Embryophyta</taxon>
        <taxon>Tracheophyta</taxon>
        <taxon>Spermatophyta</taxon>
        <taxon>Magnoliopsida</taxon>
        <taxon>Ranunculales</taxon>
        <taxon>Papaveraceae</taxon>
        <taxon>Papaveroideae</taxon>
        <taxon>Papaver</taxon>
    </lineage>
</organism>
<evidence type="ECO:0000256" key="5">
    <source>
        <dbReference type="ARBA" id="ARBA00023163"/>
    </source>
</evidence>
<keyword evidence="15" id="KW-1185">Reference proteome</keyword>
<evidence type="ECO:0000256" key="1">
    <source>
        <dbReference type="ARBA" id="ARBA00004123"/>
    </source>
</evidence>
<dbReference type="GO" id="GO:0009725">
    <property type="term" value="P:response to hormone"/>
    <property type="evidence" value="ECO:0007669"/>
    <property type="project" value="UniProtKB-ARBA"/>
</dbReference>
<dbReference type="InterPro" id="IPR017970">
    <property type="entry name" value="Homeobox_CS"/>
</dbReference>
<reference evidence="14" key="1">
    <citation type="submission" date="2022-03" db="EMBL/GenBank/DDBJ databases">
        <title>A functionally conserved STORR gene fusion in Papaver species that diverged 16.8 million years ago.</title>
        <authorList>
            <person name="Catania T."/>
        </authorList>
    </citation>
    <scope>NUCLEOTIDE SEQUENCE</scope>
    <source>
        <strain evidence="14">S-191538</strain>
    </source>
</reference>